<dbReference type="KEGG" id="cpeg:CPELA_08525"/>
<dbReference type="PANTHER" id="PTHR23028">
    <property type="entry name" value="ACETYLTRANSFERASE"/>
    <property type="match status" value="1"/>
</dbReference>
<dbReference type="EMBL" id="CP035299">
    <property type="protein sequence ID" value="QAU52960.1"/>
    <property type="molecule type" value="Genomic_DNA"/>
</dbReference>
<feature type="domain" description="SGNH" evidence="2">
    <location>
        <begin position="457"/>
        <end position="674"/>
    </location>
</feature>
<protein>
    <submittedName>
        <fullName evidence="3">O-acetyltransferase OatA</fullName>
        <ecNumber evidence="3">2.3.1.-</ecNumber>
    </submittedName>
</protein>
<feature type="domain" description="Acyltransferase 3" evidence="1">
    <location>
        <begin position="9"/>
        <end position="328"/>
    </location>
</feature>
<dbReference type="AlphaFoldDB" id="A0A410WAJ4"/>
<dbReference type="GO" id="GO:0016747">
    <property type="term" value="F:acyltransferase activity, transferring groups other than amino-acyl groups"/>
    <property type="evidence" value="ECO:0007669"/>
    <property type="project" value="InterPro"/>
</dbReference>
<dbReference type="InterPro" id="IPR002656">
    <property type="entry name" value="Acyl_transf_3_dom"/>
</dbReference>
<proteinExistence type="predicted"/>
<dbReference type="InterPro" id="IPR043968">
    <property type="entry name" value="SGNH"/>
</dbReference>
<keyword evidence="3" id="KW-0808">Transferase</keyword>
<dbReference type="PANTHER" id="PTHR23028:SF53">
    <property type="entry name" value="ACYL_TRANSF_3 DOMAIN-CONTAINING PROTEIN"/>
    <property type="match status" value="1"/>
</dbReference>
<dbReference type="EC" id="2.3.1.-" evidence="3"/>
<dbReference type="GO" id="GO:0016020">
    <property type="term" value="C:membrane"/>
    <property type="evidence" value="ECO:0007669"/>
    <property type="project" value="TreeGrafter"/>
</dbReference>
<reference evidence="3 4" key="1">
    <citation type="submission" date="2019-01" db="EMBL/GenBank/DDBJ databases">
        <authorList>
            <person name="Ruckert C."/>
            <person name="Busche T."/>
            <person name="Kalinowski J."/>
        </authorList>
    </citation>
    <scope>NUCLEOTIDE SEQUENCE [LARGE SCALE GENOMIC DNA]</scope>
    <source>
        <strain evidence="3 4">136/3</strain>
    </source>
</reference>
<accession>A0A410WAJ4</accession>
<sequence>MSENVKYRYDLDGLRGIAIAFVVIFHVFVGKVSGGVDVFLLLSGYFFLGSQLRYAQKPNAKMNPWWPLWRAIRRLVPSLVVVLLSTAICISLLTPELKQADIGAQMLASLGYYQNWELIWQGQSYGAASASISPLQHLWSMSVQGQFYLLAILFATLLTAIFRKKLLNLKLIAGIPLIIATGASMFYAFSATDTQVNYYSTWSRMWELTLGAVLLVFCSKLSMPTWLRRLLTFIGVLMVLSTGWIFDGATQFPGPAALYPLGGAALVIIAGRGGGILGSAPMRYLGRIAYPLYLWHWPLLIVITAHINEPEPPVWLGIVVVLGSLLLAHITHIFIEQPFMQHARRPAMGDKRMRKAFGSIFKPQGLLRALGGLVIVGLCTTAVMIPQEWADEVEALSDYRLDPRFYPGAMAFDGARVPQAEPKPDPYLLAETVGPAWTKGCMSWANSDPTVLPYDKKPDDCTFGDKDADTTAFLVGGSHAEQWMAALDQLGKEHHFKVLPFVRQSCPAFKEELDGVFSSGCQTFNSVVMDRIAEDEPDFVISNSTRPLLELDRFIDEVPQSYPTFWEYLDSLGIPFIGLRDNPWFILPGGKGKKVSQCYEKTGDLIECGTAEEKFYAPEDPSKEYFDGETQIGIDTSKLVCDEGFCPPVIGNIYVYRDGNHISDDFARSTVPLLWEQMGPLVEKIKNA</sequence>
<dbReference type="GO" id="GO:0009103">
    <property type="term" value="P:lipopolysaccharide biosynthetic process"/>
    <property type="evidence" value="ECO:0007669"/>
    <property type="project" value="TreeGrafter"/>
</dbReference>
<gene>
    <name evidence="3" type="primary">oatA2</name>
    <name evidence="3" type="ORF">CPELA_08525</name>
</gene>
<dbReference type="Pfam" id="PF01757">
    <property type="entry name" value="Acyl_transf_3"/>
    <property type="match status" value="1"/>
</dbReference>
<dbReference type="Proteomes" id="UP000288929">
    <property type="component" value="Chromosome"/>
</dbReference>
<dbReference type="RefSeq" id="WP_128890337.1">
    <property type="nucleotide sequence ID" value="NZ_BMCX01000002.1"/>
</dbReference>
<dbReference type="Pfam" id="PF19040">
    <property type="entry name" value="SGNH"/>
    <property type="match status" value="1"/>
</dbReference>
<evidence type="ECO:0000313" key="4">
    <source>
        <dbReference type="Proteomes" id="UP000288929"/>
    </source>
</evidence>
<evidence type="ECO:0000259" key="2">
    <source>
        <dbReference type="Pfam" id="PF19040"/>
    </source>
</evidence>
<evidence type="ECO:0000259" key="1">
    <source>
        <dbReference type="Pfam" id="PF01757"/>
    </source>
</evidence>
<dbReference type="OrthoDB" id="3404679at2"/>
<evidence type="ECO:0000313" key="3">
    <source>
        <dbReference type="EMBL" id="QAU52960.1"/>
    </source>
</evidence>
<name>A0A410WAJ4_9CORY</name>
<organism evidence="3 4">
    <name type="scientific">Corynebacterium pelargi</name>
    <dbReference type="NCBI Taxonomy" id="1471400"/>
    <lineage>
        <taxon>Bacteria</taxon>
        <taxon>Bacillati</taxon>
        <taxon>Actinomycetota</taxon>
        <taxon>Actinomycetes</taxon>
        <taxon>Mycobacteriales</taxon>
        <taxon>Corynebacteriaceae</taxon>
        <taxon>Corynebacterium</taxon>
    </lineage>
</organism>
<keyword evidence="4" id="KW-1185">Reference proteome</keyword>
<keyword evidence="3" id="KW-0012">Acyltransferase</keyword>
<dbReference type="InterPro" id="IPR050879">
    <property type="entry name" value="Acyltransferase_3"/>
</dbReference>